<dbReference type="PANTHER" id="PTHR14226">
    <property type="entry name" value="NEUROPATHY TARGET ESTERASE/SWISS CHEESE D.MELANOGASTER"/>
    <property type="match status" value="1"/>
</dbReference>
<sequence length="379" mass="40781">MGERLTLILSGGNALGAYQAGAYETLHAEGLHPAEIVAVSTGAINAALIAGSPPQERLERLRRFWAAAAQDAPLWALGLGYWSAAWDLSRMRALQASLLGSPAAYRPRFPGAVSILPGMHGDCSLYDMTPLRESLKRAVDFGRLNSGEVRVTVVTADVDSGEEVRFDSYETPIGIDHLVASCGFIPFFPPQRIDGRLLGDGGLAANLPLQAALEEPAADDRLCIALDLFHRRHPRDEPLPSVTQALDRQLELILSNQSWQALDDLRRRHALRRQLRLLTEWVPAEQREAATLAPALAEAAKSDGAVTLLLLSHAGVPHDAGLRAFDFSRPVLAERWASGRADMASALRHLGGQRAAAGEFVVHAFNGSQPEAAGDRGAA</sequence>
<name>A0ABV7AV82_9GAMM</name>
<evidence type="ECO:0000259" key="5">
    <source>
        <dbReference type="PROSITE" id="PS51635"/>
    </source>
</evidence>
<dbReference type="RefSeq" id="WP_377814991.1">
    <property type="nucleotide sequence ID" value="NZ_JBHRSJ010000029.1"/>
</dbReference>
<keyword evidence="3 4" id="KW-0443">Lipid metabolism</keyword>
<comment type="caution">
    <text evidence="6">The sequence shown here is derived from an EMBL/GenBank/DDBJ whole genome shotgun (WGS) entry which is preliminary data.</text>
</comment>
<gene>
    <name evidence="6" type="ORF">ACFOJE_13945</name>
</gene>
<dbReference type="InterPro" id="IPR050301">
    <property type="entry name" value="NTE"/>
</dbReference>
<comment type="caution">
    <text evidence="4">Lacks conserved residue(s) required for the propagation of feature annotation.</text>
</comment>
<accession>A0ABV7AV82</accession>
<keyword evidence="7" id="KW-1185">Reference proteome</keyword>
<organism evidence="6 7">
    <name type="scientific">Azotobacter bryophylli</name>
    <dbReference type="NCBI Taxonomy" id="1986537"/>
    <lineage>
        <taxon>Bacteria</taxon>
        <taxon>Pseudomonadati</taxon>
        <taxon>Pseudomonadota</taxon>
        <taxon>Gammaproteobacteria</taxon>
        <taxon>Pseudomonadales</taxon>
        <taxon>Pseudomonadaceae</taxon>
        <taxon>Azotobacter</taxon>
    </lineage>
</organism>
<proteinExistence type="predicted"/>
<dbReference type="InterPro" id="IPR002641">
    <property type="entry name" value="PNPLA_dom"/>
</dbReference>
<dbReference type="EMBL" id="JBHRSJ010000029">
    <property type="protein sequence ID" value="MFC2973307.1"/>
    <property type="molecule type" value="Genomic_DNA"/>
</dbReference>
<dbReference type="PANTHER" id="PTHR14226:SF57">
    <property type="entry name" value="BLR7027 PROTEIN"/>
    <property type="match status" value="1"/>
</dbReference>
<evidence type="ECO:0000313" key="6">
    <source>
        <dbReference type="EMBL" id="MFC2973307.1"/>
    </source>
</evidence>
<feature type="domain" description="PNPLA" evidence="5">
    <location>
        <begin position="7"/>
        <end position="213"/>
    </location>
</feature>
<evidence type="ECO:0000313" key="7">
    <source>
        <dbReference type="Proteomes" id="UP001595457"/>
    </source>
</evidence>
<evidence type="ECO:0000256" key="3">
    <source>
        <dbReference type="ARBA" id="ARBA00023098"/>
    </source>
</evidence>
<feature type="active site" description="Proton acceptor" evidence="4">
    <location>
        <position position="200"/>
    </location>
</feature>
<dbReference type="InterPro" id="IPR016035">
    <property type="entry name" value="Acyl_Trfase/lysoPLipase"/>
</dbReference>
<evidence type="ECO:0000256" key="1">
    <source>
        <dbReference type="ARBA" id="ARBA00022801"/>
    </source>
</evidence>
<keyword evidence="2 4" id="KW-0442">Lipid degradation</keyword>
<protein>
    <submittedName>
        <fullName evidence="6">Patatin-like phospholipase family protein</fullName>
    </submittedName>
</protein>
<feature type="short sequence motif" description="DGA/G" evidence="4">
    <location>
        <begin position="200"/>
        <end position="202"/>
    </location>
</feature>
<dbReference type="Gene3D" id="3.40.1090.10">
    <property type="entry name" value="Cytosolic phospholipase A2 catalytic domain"/>
    <property type="match status" value="2"/>
</dbReference>
<evidence type="ECO:0000256" key="2">
    <source>
        <dbReference type="ARBA" id="ARBA00022963"/>
    </source>
</evidence>
<dbReference type="Proteomes" id="UP001595457">
    <property type="component" value="Unassembled WGS sequence"/>
</dbReference>
<dbReference type="Pfam" id="PF01734">
    <property type="entry name" value="Patatin"/>
    <property type="match status" value="1"/>
</dbReference>
<reference evidence="7" key="1">
    <citation type="journal article" date="2019" name="Int. J. Syst. Evol. Microbiol.">
        <title>The Global Catalogue of Microorganisms (GCM) 10K type strain sequencing project: providing services to taxonomists for standard genome sequencing and annotation.</title>
        <authorList>
            <consortium name="The Broad Institute Genomics Platform"/>
            <consortium name="The Broad Institute Genome Sequencing Center for Infectious Disease"/>
            <person name="Wu L."/>
            <person name="Ma J."/>
        </authorList>
    </citation>
    <scope>NUCLEOTIDE SEQUENCE [LARGE SCALE GENOMIC DNA]</scope>
    <source>
        <strain evidence="7">KCTC 62195</strain>
    </source>
</reference>
<feature type="active site" description="Nucleophile" evidence="4">
    <location>
        <position position="40"/>
    </location>
</feature>
<dbReference type="PROSITE" id="PS51635">
    <property type="entry name" value="PNPLA"/>
    <property type="match status" value="1"/>
</dbReference>
<dbReference type="SUPFAM" id="SSF52151">
    <property type="entry name" value="FabD/lysophospholipase-like"/>
    <property type="match status" value="1"/>
</dbReference>
<evidence type="ECO:0000256" key="4">
    <source>
        <dbReference type="PROSITE-ProRule" id="PRU01161"/>
    </source>
</evidence>
<dbReference type="Pfam" id="PF12536">
    <property type="entry name" value="DUF3734"/>
    <property type="match status" value="1"/>
</dbReference>
<dbReference type="InterPro" id="IPR021095">
    <property type="entry name" value="DUF3734"/>
</dbReference>
<keyword evidence="1 4" id="KW-0378">Hydrolase</keyword>